<reference evidence="14 15" key="1">
    <citation type="submission" date="2019-06" db="EMBL/GenBank/DDBJ databases">
        <authorList>
            <person name="Li M."/>
        </authorList>
    </citation>
    <scope>NUCLEOTIDE SEQUENCE [LARGE SCALE GENOMIC DNA]</scope>
    <source>
        <strain evidence="14 15">BGMRC6574</strain>
    </source>
</reference>
<evidence type="ECO:0000256" key="4">
    <source>
        <dbReference type="ARBA" id="ARBA00020515"/>
    </source>
</evidence>
<feature type="domain" description="ABC transmembrane type-1" evidence="13">
    <location>
        <begin position="71"/>
        <end position="262"/>
    </location>
</feature>
<evidence type="ECO:0000256" key="3">
    <source>
        <dbReference type="ARBA" id="ARBA00011557"/>
    </source>
</evidence>
<dbReference type="SUPFAM" id="SSF161098">
    <property type="entry name" value="MetI-like"/>
    <property type="match status" value="1"/>
</dbReference>
<comment type="caution">
    <text evidence="14">The sequence shown here is derived from an EMBL/GenBank/DDBJ whole genome shotgun (WGS) entry which is preliminary data.</text>
</comment>
<dbReference type="PANTHER" id="PTHR43744:SF8">
    <property type="entry name" value="SN-GLYCEROL-3-PHOSPHATE TRANSPORT SYSTEM PERMEASE PROTEIN UGPE"/>
    <property type="match status" value="1"/>
</dbReference>
<feature type="transmembrane region" description="Helical" evidence="11">
    <location>
        <begin position="209"/>
        <end position="229"/>
    </location>
</feature>
<evidence type="ECO:0000313" key="15">
    <source>
        <dbReference type="Proteomes" id="UP000320314"/>
    </source>
</evidence>
<name>A0A506UAZ2_9HYPH</name>
<keyword evidence="15" id="KW-1185">Reference proteome</keyword>
<feature type="transmembrane region" description="Helical" evidence="11">
    <location>
        <begin position="181"/>
        <end position="202"/>
    </location>
</feature>
<keyword evidence="7 11" id="KW-0812">Transmembrane</keyword>
<dbReference type="Pfam" id="PF00528">
    <property type="entry name" value="BPD_transp_1"/>
    <property type="match status" value="1"/>
</dbReference>
<feature type="transmembrane region" description="Helical" evidence="11">
    <location>
        <begin position="142"/>
        <end position="161"/>
    </location>
</feature>
<keyword evidence="12" id="KW-0997">Cell inner membrane</keyword>
<dbReference type="Proteomes" id="UP000320314">
    <property type="component" value="Unassembled WGS sequence"/>
</dbReference>
<evidence type="ECO:0000256" key="11">
    <source>
        <dbReference type="RuleBase" id="RU363032"/>
    </source>
</evidence>
<evidence type="ECO:0000256" key="2">
    <source>
        <dbReference type="ARBA" id="ARBA00009306"/>
    </source>
</evidence>
<keyword evidence="5 11" id="KW-0813">Transport</keyword>
<dbReference type="RefSeq" id="WP_141166075.1">
    <property type="nucleotide sequence ID" value="NZ_VHLH01000007.1"/>
</dbReference>
<comment type="similarity">
    <text evidence="2 11">Belongs to the binding-protein-dependent transport system permease family.</text>
</comment>
<evidence type="ECO:0000259" key="13">
    <source>
        <dbReference type="PROSITE" id="PS50928"/>
    </source>
</evidence>
<evidence type="ECO:0000256" key="5">
    <source>
        <dbReference type="ARBA" id="ARBA00022448"/>
    </source>
</evidence>
<feature type="transmembrane region" description="Helical" evidence="11">
    <location>
        <begin position="70"/>
        <end position="94"/>
    </location>
</feature>
<evidence type="ECO:0000256" key="6">
    <source>
        <dbReference type="ARBA" id="ARBA00022475"/>
    </source>
</evidence>
<keyword evidence="6 12" id="KW-1003">Cell membrane</keyword>
<protein>
    <recommendedName>
        <fullName evidence="4 12">sn-glycerol-3-phosphate transport system permease protein UgpE</fullName>
    </recommendedName>
</protein>
<evidence type="ECO:0000256" key="9">
    <source>
        <dbReference type="ARBA" id="ARBA00023136"/>
    </source>
</evidence>
<comment type="function">
    <text evidence="10 12">Part of the ABC transporter complex UgpBAEC involved in sn-glycerol-3-phosphate (G3P) import. Probably responsible for the translocation of the substrate across the membrane.</text>
</comment>
<feature type="transmembrane region" description="Helical" evidence="11">
    <location>
        <begin position="40"/>
        <end position="58"/>
    </location>
</feature>
<dbReference type="InterPro" id="IPR035906">
    <property type="entry name" value="MetI-like_sf"/>
</dbReference>
<evidence type="ECO:0000256" key="8">
    <source>
        <dbReference type="ARBA" id="ARBA00022989"/>
    </source>
</evidence>
<feature type="transmembrane region" description="Helical" evidence="11">
    <location>
        <begin position="106"/>
        <end position="130"/>
    </location>
</feature>
<feature type="transmembrane region" description="Helical" evidence="11">
    <location>
        <begin position="12"/>
        <end position="34"/>
    </location>
</feature>
<comment type="subcellular location">
    <subcellularLocation>
        <location evidence="12">Cell inner membrane</location>
        <topology evidence="12">Multi-pass membrane protein</topology>
    </subcellularLocation>
    <subcellularLocation>
        <location evidence="1 11">Cell membrane</location>
        <topology evidence="1 11">Multi-pass membrane protein</topology>
    </subcellularLocation>
</comment>
<dbReference type="PROSITE" id="PS50928">
    <property type="entry name" value="ABC_TM1"/>
    <property type="match status" value="1"/>
</dbReference>
<organism evidence="14 15">
    <name type="scientific">Pararhizobium mangrovi</name>
    <dbReference type="NCBI Taxonomy" id="2590452"/>
    <lineage>
        <taxon>Bacteria</taxon>
        <taxon>Pseudomonadati</taxon>
        <taxon>Pseudomonadota</taxon>
        <taxon>Alphaproteobacteria</taxon>
        <taxon>Hyphomicrobiales</taxon>
        <taxon>Rhizobiaceae</taxon>
        <taxon>Rhizobium/Agrobacterium group</taxon>
        <taxon>Pararhizobium</taxon>
    </lineage>
</organism>
<gene>
    <name evidence="12" type="primary">ugpE</name>
    <name evidence="14" type="ORF">FJU11_05715</name>
</gene>
<comment type="caution">
    <text evidence="12">Lacks conserved residue(s) required for the propagation of feature annotation.</text>
</comment>
<feature type="transmembrane region" description="Helical" evidence="11">
    <location>
        <begin position="241"/>
        <end position="262"/>
    </location>
</feature>
<evidence type="ECO:0000256" key="7">
    <source>
        <dbReference type="ARBA" id="ARBA00022692"/>
    </source>
</evidence>
<dbReference type="EMBL" id="VHLH01000007">
    <property type="protein sequence ID" value="TPW30224.1"/>
    <property type="molecule type" value="Genomic_DNA"/>
</dbReference>
<keyword evidence="8 11" id="KW-1133">Transmembrane helix</keyword>
<dbReference type="GO" id="GO:0055085">
    <property type="term" value="P:transmembrane transport"/>
    <property type="evidence" value="ECO:0007669"/>
    <property type="project" value="InterPro"/>
</dbReference>
<proteinExistence type="inferred from homology"/>
<dbReference type="AlphaFoldDB" id="A0A506UAZ2"/>
<sequence length="276" mass="29922">MTRRDLSRLATRTVLVLVAIITLMPFVEMLAVSFASKSEVYTGAVLPMPSLAATIANYGYAIREVPLLRYLANGAFVCGMIVLLQVLIAAPAGYALAKLPFRGRPILFGAVIVALMIPLQVPAIPLYLAIAYAGLLNSYTALILPFVVSAFGIFLFRQFFVSYPDEVLEAARLDGFSELAIVWRLMLPAARPAVMAFAMISIIVHWNDLYWPLVVVTKTSMMTPPIGLMEFRSSGDSTGHIGALMAGGVIATAPLVACFLILQRHLVRGLSFGVRT</sequence>
<evidence type="ECO:0000313" key="14">
    <source>
        <dbReference type="EMBL" id="TPW30224.1"/>
    </source>
</evidence>
<accession>A0A506UAZ2</accession>
<dbReference type="CDD" id="cd06261">
    <property type="entry name" value="TM_PBP2"/>
    <property type="match status" value="1"/>
</dbReference>
<evidence type="ECO:0000256" key="10">
    <source>
        <dbReference type="ARBA" id="ARBA00037054"/>
    </source>
</evidence>
<dbReference type="GO" id="GO:0005886">
    <property type="term" value="C:plasma membrane"/>
    <property type="evidence" value="ECO:0007669"/>
    <property type="project" value="UniProtKB-SubCell"/>
</dbReference>
<evidence type="ECO:0000256" key="1">
    <source>
        <dbReference type="ARBA" id="ARBA00004651"/>
    </source>
</evidence>
<evidence type="ECO:0000256" key="12">
    <source>
        <dbReference type="RuleBase" id="RU363056"/>
    </source>
</evidence>
<dbReference type="Gene3D" id="1.10.3720.10">
    <property type="entry name" value="MetI-like"/>
    <property type="match status" value="1"/>
</dbReference>
<dbReference type="PANTHER" id="PTHR43744">
    <property type="entry name" value="ABC TRANSPORTER PERMEASE PROTEIN MG189-RELATED-RELATED"/>
    <property type="match status" value="1"/>
</dbReference>
<comment type="subunit">
    <text evidence="3 12">The complex is composed of two ATP-binding proteins (UgpC), two transmembrane proteins (UgpA and UgpE) and a solute-binding protein (UgpB).</text>
</comment>
<keyword evidence="9 11" id="KW-0472">Membrane</keyword>
<dbReference type="InterPro" id="IPR000515">
    <property type="entry name" value="MetI-like"/>
</dbReference>
<dbReference type="OrthoDB" id="9815445at2"/>